<dbReference type="PANTHER" id="PTHR38926:SF5">
    <property type="entry name" value="F-BOX AND LEUCINE-RICH REPEAT PROTEIN 6"/>
    <property type="match status" value="1"/>
</dbReference>
<dbReference type="Proteomes" id="UP000194127">
    <property type="component" value="Unassembled WGS sequence"/>
</dbReference>
<sequence length="1222" mass="138889">MSPMSSGLMCLLRQLFGSPLGQSSDGADFKGGLPTARYVPKRSKVFRLNFSLELIPLQDDCSDAWRNTRWTRFSGGEYKEIRTHIPSGSAVHLTRSGARAIPLVPAATFLRFLEIMSDSEIEDHRPNRAPDTLLPHPTVVPVPTAAFHHHQSPISNVPADVLLLIFREINESTLREWEKGVPFPDSVASVCTQWRDVVSSVSAFWSFILIAVDEARPTPLTVVSRHLSHSRNQLLDIQIRQLCLPWHPRLYRSSEQPENCEDPGERDRVAAVMNLIMPHQGRLHDLYFNILHRTSMPRPYMDFHGTFPRLENLTMIYNSEDGQDDRLALPIRPLDAPILGFLDVAGPVLRQFHESSMTWPFPELGILLVGPYPEYPPWPVADFAACLRKMTELEMLEMEDLELAHSGPDGADSLDWLQHLNIERMRGDVIGNINALLGFPVTGHVTYNSCSIPTYVRLFDKMTRRCHLIDMESVDVLNVLLNENYDLETLEIEESIFTEEIIDALAEPSDEGSWMCPNLTSITLSGYCFGFSDEKPAQTAFVNMIKMRHTTHHVYTESIRLGHEAKLGVVPLTHIRIDISVLDDDVEALDKDDLEWLDAHIYSVEWGSWARWMSMNTVKESIRMANVRCQDVGKRIEKAIETTRMKCCFIKKLEFKRLQQRKLQIHSTCGSRFVGLVFPSTITPELIKPTSLQGFKLVQNLLDSAPDLVNCCMRLRLSDSRPHPNIMANEPVNVESNISSTLPHAMLAPFQPHRTSISDMPNDVLVLIFHEIFEFARPMGRWIRTGLEFPESVASVCSQWRAVMFSVSIFWTAMLITVDDNPTPQSIIRRYLTLSKERPLDITICRDEMSLDLLRARVSEDPEYRARLADPVEKWRMAAVMDLLTPHQARWERLYIHVMHSPDERFAPTAVNIDDPILDECFAPTTGIMDVPILELMEASGLFLRQMSDTTFPNLDELTIEEYPRHYPPWTTTDLITCIRKMPALLTLRLDNVSLEILDDELPDDDRASKLETMDFTHMSGDVLENLNALLDWPVLEVVVYNDCSIPRPAELFRASHYGEIMYMQTEQDVLNVLRDWDDENCTRLHITNSAFTENIINALSEPQPDGSWMCPYLTDLNLSGFCQGFSNCEPAQVAFVYMVKIRHAMHANIESADSEHADFAVSSLEEIKVNVEGNGQEVSTEALEWLDANVPVVTWGDWSGGTQQFSDSASSSEDAEDPSEE</sequence>
<dbReference type="PROSITE" id="PS50181">
    <property type="entry name" value="FBOX"/>
    <property type="match status" value="1"/>
</dbReference>
<reference evidence="3 4" key="1">
    <citation type="submission" date="2017-04" db="EMBL/GenBank/DDBJ databases">
        <title>Genome Sequence of the Model Brown-Rot Fungus Postia placenta SB12.</title>
        <authorList>
            <consortium name="DOE Joint Genome Institute"/>
            <person name="Gaskell J."/>
            <person name="Kersten P."/>
            <person name="Larrondo L.F."/>
            <person name="Canessa P."/>
            <person name="Martinez D."/>
            <person name="Hibbett D."/>
            <person name="Schmoll M."/>
            <person name="Kubicek C.P."/>
            <person name="Martinez A.T."/>
            <person name="Yadav J."/>
            <person name="Master E."/>
            <person name="Magnuson J.K."/>
            <person name="James T."/>
            <person name="Yaver D."/>
            <person name="Berka R."/>
            <person name="Labutti K."/>
            <person name="Lipzen A."/>
            <person name="Aerts A."/>
            <person name="Barry K."/>
            <person name="Henrissat B."/>
            <person name="Blanchette R."/>
            <person name="Grigoriev I."/>
            <person name="Cullen D."/>
        </authorList>
    </citation>
    <scope>NUCLEOTIDE SEQUENCE [LARGE SCALE GENOMIC DNA]</scope>
    <source>
        <strain evidence="3 4">MAD-698-R-SB12</strain>
    </source>
</reference>
<name>A0A1X6ML78_9APHY</name>
<dbReference type="RefSeq" id="XP_024333961.1">
    <property type="nucleotide sequence ID" value="XM_024489201.1"/>
</dbReference>
<evidence type="ECO:0000259" key="2">
    <source>
        <dbReference type="PROSITE" id="PS50181"/>
    </source>
</evidence>
<evidence type="ECO:0000313" key="4">
    <source>
        <dbReference type="Proteomes" id="UP000194127"/>
    </source>
</evidence>
<dbReference type="OrthoDB" id="2794869at2759"/>
<dbReference type="EMBL" id="KZ110609">
    <property type="protein sequence ID" value="OSX57167.1"/>
    <property type="molecule type" value="Genomic_DNA"/>
</dbReference>
<dbReference type="GeneID" id="36334150"/>
<dbReference type="InterPro" id="IPR001810">
    <property type="entry name" value="F-box_dom"/>
</dbReference>
<accession>A0A1X6ML78</accession>
<organism evidence="3 4">
    <name type="scientific">Postia placenta MAD-698-R-SB12</name>
    <dbReference type="NCBI Taxonomy" id="670580"/>
    <lineage>
        <taxon>Eukaryota</taxon>
        <taxon>Fungi</taxon>
        <taxon>Dikarya</taxon>
        <taxon>Basidiomycota</taxon>
        <taxon>Agaricomycotina</taxon>
        <taxon>Agaricomycetes</taxon>
        <taxon>Polyporales</taxon>
        <taxon>Adustoporiaceae</taxon>
        <taxon>Rhodonia</taxon>
    </lineage>
</organism>
<protein>
    <recommendedName>
        <fullName evidence="2">F-box domain-containing protein</fullName>
    </recommendedName>
</protein>
<evidence type="ECO:0000256" key="1">
    <source>
        <dbReference type="SAM" id="MobiDB-lite"/>
    </source>
</evidence>
<dbReference type="PANTHER" id="PTHR38926">
    <property type="entry name" value="F-BOX DOMAIN CONTAINING PROTEIN, EXPRESSED"/>
    <property type="match status" value="1"/>
</dbReference>
<dbReference type="STRING" id="670580.A0A1X6ML78"/>
<gene>
    <name evidence="3" type="ORF">POSPLADRAFT_1186085</name>
</gene>
<feature type="domain" description="F-box" evidence="2">
    <location>
        <begin position="151"/>
        <end position="208"/>
    </location>
</feature>
<proteinExistence type="predicted"/>
<feature type="region of interest" description="Disordered" evidence="1">
    <location>
        <begin position="1200"/>
        <end position="1222"/>
    </location>
</feature>
<keyword evidence="4" id="KW-1185">Reference proteome</keyword>
<evidence type="ECO:0000313" key="3">
    <source>
        <dbReference type="EMBL" id="OSX57167.1"/>
    </source>
</evidence>
<dbReference type="AlphaFoldDB" id="A0A1X6ML78"/>